<evidence type="ECO:0000259" key="15">
    <source>
        <dbReference type="PROSITE" id="PS50222"/>
    </source>
</evidence>
<comment type="subcellular location">
    <subcellularLocation>
        <location evidence="1">Membrane</location>
        <topology evidence="1">Multi-pass membrane protein</topology>
    </subcellularLocation>
</comment>
<feature type="region of interest" description="Disordered" evidence="13">
    <location>
        <begin position="111"/>
        <end position="140"/>
    </location>
</feature>
<sequence length="697" mass="76143">MFCPPAVGERLDCGRVQADLSEGGVSATRTGSVRSGRNLRGRRLQIRRGSSSSSWPPRDLMPPAEQEVGTACQDANTFMTWMEKQVVQRLLRLDEKFDALASRLDGRPSAIQGNAMSSTAAPWGYRQPAESQERSPVPRKELSESAWRRRAHTGAEFGQAACEATAAADVSPSDHNQFSSRSCDPALPLPHGDTLGVVCEPTLWEEQEATPPGGFFSDASASTACTAPGAAAARTCLLGHEESRGDKAADARRESFSVHKVLQAPETGEERGSANGTGSPPQRMEPVSERSDISVSKSVTRAATFERAGTFEKGNEILEKRTGFKTKDAMRSASSMPTTMHSSRSSGKTAAQLRVLMWRFLDDPESSTAASWYSVGMSLFIMSSVVVALLQTADPPILDKLSAAALEVSIEGIFAIELLTRFVVCPNHLTFFLDWHNLIDIVAVTPLALRAAVGFMIPNGQGGGMEDLPRSVLLSVVPVFRLMKTIRRFERFQLLICAFELCVEALPICLFSLLMLTLIFASMIFMVEPRENIDSLPRALWLTIVTMTTVGYGDITPDSAAGSCIVSILVIVSVLYMAMPLGIIGQAFTQVWGERDRVLLVQRAKDRLRQWGYKAVDMPGLFDWFDVDKDGSLTLPEFLQMVSEMKLGLSDNSAVKLFNAFDEDASGSIDDREFVKALYPSSYCKIYGQPPESEEEG</sequence>
<evidence type="ECO:0000256" key="1">
    <source>
        <dbReference type="ARBA" id="ARBA00004141"/>
    </source>
</evidence>
<evidence type="ECO:0000256" key="2">
    <source>
        <dbReference type="ARBA" id="ARBA00022448"/>
    </source>
</evidence>
<feature type="compositionally biased region" description="Basic and acidic residues" evidence="13">
    <location>
        <begin position="316"/>
        <end position="330"/>
    </location>
</feature>
<feature type="transmembrane region" description="Helical" evidence="14">
    <location>
        <begin position="560"/>
        <end position="579"/>
    </location>
</feature>
<dbReference type="GO" id="GO:0005249">
    <property type="term" value="F:voltage-gated potassium channel activity"/>
    <property type="evidence" value="ECO:0007669"/>
    <property type="project" value="InterPro"/>
</dbReference>
<evidence type="ECO:0000256" key="10">
    <source>
        <dbReference type="ARBA" id="ARBA00023065"/>
    </source>
</evidence>
<keyword evidence="2" id="KW-0813">Transport</keyword>
<keyword evidence="10" id="KW-0406">Ion transport</keyword>
<name>A0A6T0YMJ6_9DINO</name>
<dbReference type="SUPFAM" id="SSF81324">
    <property type="entry name" value="Voltage-gated potassium channels"/>
    <property type="match status" value="1"/>
</dbReference>
<dbReference type="InterPro" id="IPR018247">
    <property type="entry name" value="EF_Hand_1_Ca_BS"/>
</dbReference>
<feature type="compositionally biased region" description="Basic and acidic residues" evidence="13">
    <location>
        <begin position="131"/>
        <end position="140"/>
    </location>
</feature>
<evidence type="ECO:0000256" key="14">
    <source>
        <dbReference type="SAM" id="Phobius"/>
    </source>
</evidence>
<dbReference type="GO" id="GO:0001508">
    <property type="term" value="P:action potential"/>
    <property type="evidence" value="ECO:0007669"/>
    <property type="project" value="TreeGrafter"/>
</dbReference>
<keyword evidence="12" id="KW-0407">Ion channel</keyword>
<dbReference type="EMBL" id="HBNR01028119">
    <property type="protein sequence ID" value="CAE4581022.1"/>
    <property type="molecule type" value="Transcribed_RNA"/>
</dbReference>
<dbReference type="PRINTS" id="PR00169">
    <property type="entry name" value="KCHANNEL"/>
</dbReference>
<gene>
    <name evidence="16" type="ORF">AMON00008_LOCUS19088</name>
    <name evidence="17" type="ORF">AMON00008_LOCUS19089</name>
</gene>
<dbReference type="SMART" id="SM00054">
    <property type="entry name" value="EFh"/>
    <property type="match status" value="2"/>
</dbReference>
<dbReference type="Gene3D" id="1.10.287.70">
    <property type="match status" value="1"/>
</dbReference>
<evidence type="ECO:0000256" key="3">
    <source>
        <dbReference type="ARBA" id="ARBA00022538"/>
    </source>
</evidence>
<feature type="region of interest" description="Disordered" evidence="13">
    <location>
        <begin position="316"/>
        <end position="344"/>
    </location>
</feature>
<dbReference type="Gene3D" id="1.10.238.10">
    <property type="entry name" value="EF-hand"/>
    <property type="match status" value="1"/>
</dbReference>
<dbReference type="EMBL" id="HBNR01028120">
    <property type="protein sequence ID" value="CAE4581024.1"/>
    <property type="molecule type" value="Transcribed_RNA"/>
</dbReference>
<dbReference type="PROSITE" id="PS00018">
    <property type="entry name" value="EF_HAND_1"/>
    <property type="match status" value="2"/>
</dbReference>
<dbReference type="GO" id="GO:0008076">
    <property type="term" value="C:voltage-gated potassium channel complex"/>
    <property type="evidence" value="ECO:0007669"/>
    <property type="project" value="InterPro"/>
</dbReference>
<evidence type="ECO:0000256" key="8">
    <source>
        <dbReference type="ARBA" id="ARBA00022958"/>
    </source>
</evidence>
<evidence type="ECO:0000256" key="11">
    <source>
        <dbReference type="ARBA" id="ARBA00023136"/>
    </source>
</evidence>
<feature type="domain" description="EF-hand" evidence="15">
    <location>
        <begin position="625"/>
        <end position="648"/>
    </location>
</feature>
<dbReference type="Pfam" id="PF13202">
    <property type="entry name" value="EF-hand_5"/>
    <property type="match status" value="2"/>
</dbReference>
<reference evidence="17" key="1">
    <citation type="submission" date="2021-01" db="EMBL/GenBank/DDBJ databases">
        <authorList>
            <person name="Corre E."/>
            <person name="Pelletier E."/>
            <person name="Niang G."/>
            <person name="Scheremetjew M."/>
            <person name="Finn R."/>
            <person name="Kale V."/>
            <person name="Holt S."/>
            <person name="Cochrane G."/>
            <person name="Meng A."/>
            <person name="Brown T."/>
            <person name="Cohen L."/>
        </authorList>
    </citation>
    <scope>NUCLEOTIDE SEQUENCE</scope>
    <source>
        <strain evidence="17">CCMP3105</strain>
    </source>
</reference>
<dbReference type="SUPFAM" id="SSF47473">
    <property type="entry name" value="EF-hand"/>
    <property type="match status" value="1"/>
</dbReference>
<feature type="compositionally biased region" description="Polar residues" evidence="13">
    <location>
        <begin position="332"/>
        <end position="344"/>
    </location>
</feature>
<feature type="compositionally biased region" description="Basic and acidic residues" evidence="13">
    <location>
        <begin position="247"/>
        <end position="257"/>
    </location>
</feature>
<dbReference type="InterPro" id="IPR005821">
    <property type="entry name" value="Ion_trans_dom"/>
</dbReference>
<dbReference type="InterPro" id="IPR002048">
    <property type="entry name" value="EF_hand_dom"/>
</dbReference>
<dbReference type="InterPro" id="IPR027359">
    <property type="entry name" value="Volt_channel_dom_sf"/>
</dbReference>
<dbReference type="PANTHER" id="PTHR11537:SF254">
    <property type="entry name" value="POTASSIUM VOLTAGE-GATED CHANNEL PROTEIN SHAB"/>
    <property type="match status" value="1"/>
</dbReference>
<protein>
    <recommendedName>
        <fullName evidence="15">EF-hand domain-containing protein</fullName>
    </recommendedName>
</protein>
<evidence type="ECO:0000313" key="17">
    <source>
        <dbReference type="EMBL" id="CAE4581024.1"/>
    </source>
</evidence>
<evidence type="ECO:0000313" key="16">
    <source>
        <dbReference type="EMBL" id="CAE4581022.1"/>
    </source>
</evidence>
<keyword evidence="5" id="KW-0631">Potassium channel</keyword>
<dbReference type="PANTHER" id="PTHR11537">
    <property type="entry name" value="VOLTAGE-GATED POTASSIUM CHANNEL"/>
    <property type="match status" value="1"/>
</dbReference>
<dbReference type="InterPro" id="IPR028325">
    <property type="entry name" value="VG_K_chnl"/>
</dbReference>
<evidence type="ECO:0000256" key="12">
    <source>
        <dbReference type="ARBA" id="ARBA00023303"/>
    </source>
</evidence>
<keyword evidence="11 14" id="KW-0472">Membrane</keyword>
<feature type="region of interest" description="Disordered" evidence="13">
    <location>
        <begin position="247"/>
        <end position="298"/>
    </location>
</feature>
<dbReference type="InterPro" id="IPR011992">
    <property type="entry name" value="EF-hand-dom_pair"/>
</dbReference>
<evidence type="ECO:0000256" key="9">
    <source>
        <dbReference type="ARBA" id="ARBA00022989"/>
    </source>
</evidence>
<dbReference type="CDD" id="cd00051">
    <property type="entry name" value="EFh"/>
    <property type="match status" value="1"/>
</dbReference>
<evidence type="ECO:0000256" key="4">
    <source>
        <dbReference type="ARBA" id="ARBA00022692"/>
    </source>
</evidence>
<keyword evidence="4 14" id="KW-0812">Transmembrane</keyword>
<dbReference type="Pfam" id="PF00520">
    <property type="entry name" value="Ion_trans"/>
    <property type="match status" value="1"/>
</dbReference>
<evidence type="ECO:0000256" key="6">
    <source>
        <dbReference type="ARBA" id="ARBA00022837"/>
    </source>
</evidence>
<dbReference type="GO" id="GO:0005509">
    <property type="term" value="F:calcium ion binding"/>
    <property type="evidence" value="ECO:0007669"/>
    <property type="project" value="InterPro"/>
</dbReference>
<keyword evidence="3" id="KW-0633">Potassium transport</keyword>
<proteinExistence type="predicted"/>
<organism evidence="17">
    <name type="scientific">Alexandrium monilatum</name>
    <dbReference type="NCBI Taxonomy" id="311494"/>
    <lineage>
        <taxon>Eukaryota</taxon>
        <taxon>Sar</taxon>
        <taxon>Alveolata</taxon>
        <taxon>Dinophyceae</taxon>
        <taxon>Gonyaulacales</taxon>
        <taxon>Pyrocystaceae</taxon>
        <taxon>Alexandrium</taxon>
    </lineage>
</organism>
<evidence type="ECO:0000256" key="13">
    <source>
        <dbReference type="SAM" id="MobiDB-lite"/>
    </source>
</evidence>
<feature type="transmembrane region" description="Helical" evidence="14">
    <location>
        <begin position="494"/>
        <end position="527"/>
    </location>
</feature>
<keyword evidence="8" id="KW-0630">Potassium</keyword>
<feature type="compositionally biased region" description="Polar residues" evidence="13">
    <location>
        <begin position="111"/>
        <end position="120"/>
    </location>
</feature>
<dbReference type="Gene3D" id="1.20.120.350">
    <property type="entry name" value="Voltage-gated potassium channels. Chain C"/>
    <property type="match status" value="1"/>
</dbReference>
<feature type="domain" description="EF-hand" evidence="15">
    <location>
        <begin position="649"/>
        <end position="684"/>
    </location>
</feature>
<keyword evidence="6" id="KW-0106">Calcium</keyword>
<dbReference type="AlphaFoldDB" id="A0A6T0YMJ6"/>
<keyword evidence="7" id="KW-0851">Voltage-gated channel</keyword>
<dbReference type="PROSITE" id="PS50222">
    <property type="entry name" value="EF_HAND_2"/>
    <property type="match status" value="2"/>
</dbReference>
<accession>A0A6T0YMJ6</accession>
<keyword evidence="9 14" id="KW-1133">Transmembrane helix</keyword>
<evidence type="ECO:0000256" key="5">
    <source>
        <dbReference type="ARBA" id="ARBA00022826"/>
    </source>
</evidence>
<evidence type="ECO:0000256" key="7">
    <source>
        <dbReference type="ARBA" id="ARBA00022882"/>
    </source>
</evidence>